<gene>
    <name evidence="2" type="ORF">NOR51B_1536</name>
</gene>
<protein>
    <submittedName>
        <fullName evidence="2">Amidohydrolase family protein</fullName>
    </submittedName>
</protein>
<evidence type="ECO:0000313" key="2">
    <source>
        <dbReference type="EMBL" id="EED35590.1"/>
    </source>
</evidence>
<dbReference type="HOGENOM" id="CLU_009942_2_0_6"/>
<dbReference type="STRING" id="565045.NOR51B_1536"/>
<proteinExistence type="predicted"/>
<evidence type="ECO:0000313" key="3">
    <source>
        <dbReference type="Proteomes" id="UP000004699"/>
    </source>
</evidence>
<dbReference type="PANTHER" id="PTHR22642:SF2">
    <property type="entry name" value="PROTEIN LONG AFTER FAR-RED 3"/>
    <property type="match status" value="1"/>
</dbReference>
<dbReference type="GO" id="GO:0016810">
    <property type="term" value="F:hydrolase activity, acting on carbon-nitrogen (but not peptide) bonds"/>
    <property type="evidence" value="ECO:0007669"/>
    <property type="project" value="InterPro"/>
</dbReference>
<dbReference type="OrthoDB" id="5734927at2"/>
<dbReference type="Gene3D" id="3.20.20.140">
    <property type="entry name" value="Metal-dependent hydrolases"/>
    <property type="match status" value="1"/>
</dbReference>
<reference evidence="3" key="1">
    <citation type="journal article" date="2013" name="BMC Microbiol.">
        <title>Taxonomy and evolution of bacteriochlorophyll a-containing members of the OM60/NOR5 clade of marine gammaproteobacteria: description of Luminiphilus syltensis gen. nov., sp. nov., reclassification of Haliea rubra as Pseudohaliea rubra gen. nov., comb. nov., and emendation of Chromatocurvus halotolerans.</title>
        <authorList>
            <person name="Spring S."/>
            <person name="Riedel T."/>
            <person name="Sproer C."/>
            <person name="Yan S."/>
            <person name="Harder J."/>
            <person name="Fuchs B.M."/>
        </authorList>
    </citation>
    <scope>NUCLEOTIDE SEQUENCE [LARGE SCALE GENOMIC DNA]</scope>
    <source>
        <strain evidence="3">NOR51-B</strain>
    </source>
</reference>
<organism evidence="2 3">
    <name type="scientific">Luminiphilus syltensis NOR5-1B</name>
    <dbReference type="NCBI Taxonomy" id="565045"/>
    <lineage>
        <taxon>Bacteria</taxon>
        <taxon>Pseudomonadati</taxon>
        <taxon>Pseudomonadota</taxon>
        <taxon>Gammaproteobacteria</taxon>
        <taxon>Cellvibrionales</taxon>
        <taxon>Halieaceae</taxon>
        <taxon>Luminiphilus</taxon>
    </lineage>
</organism>
<dbReference type="SUPFAM" id="SSF51556">
    <property type="entry name" value="Metallo-dependent hydrolases"/>
    <property type="match status" value="1"/>
</dbReference>
<dbReference type="RefSeq" id="WP_009020336.1">
    <property type="nucleotide sequence ID" value="NZ_DS999411.1"/>
</dbReference>
<dbReference type="SUPFAM" id="SSF51338">
    <property type="entry name" value="Composite domain of metallo-dependent hydrolases"/>
    <property type="match status" value="1"/>
</dbReference>
<dbReference type="InterPro" id="IPR013108">
    <property type="entry name" value="Amidohydro_3"/>
</dbReference>
<dbReference type="Gene3D" id="2.30.40.10">
    <property type="entry name" value="Urease, subunit C, domain 1"/>
    <property type="match status" value="1"/>
</dbReference>
<dbReference type="Gene3D" id="3.10.310.70">
    <property type="match status" value="1"/>
</dbReference>
<evidence type="ECO:0000259" key="1">
    <source>
        <dbReference type="Pfam" id="PF07969"/>
    </source>
</evidence>
<dbReference type="InterPro" id="IPR032466">
    <property type="entry name" value="Metal_Hydrolase"/>
</dbReference>
<keyword evidence="2" id="KW-0378">Hydrolase</keyword>
<name>B8KY07_9GAMM</name>
<dbReference type="Proteomes" id="UP000004699">
    <property type="component" value="Unassembled WGS sequence"/>
</dbReference>
<feature type="domain" description="Amidohydrolase 3" evidence="1">
    <location>
        <begin position="54"/>
        <end position="566"/>
    </location>
</feature>
<dbReference type="eggNOG" id="COG1574">
    <property type="taxonomic scope" value="Bacteria"/>
</dbReference>
<keyword evidence="3" id="KW-1185">Reference proteome</keyword>
<accession>B8KY07</accession>
<dbReference type="PANTHER" id="PTHR22642">
    <property type="entry name" value="IMIDAZOLONEPROPIONASE"/>
    <property type="match status" value="1"/>
</dbReference>
<dbReference type="Pfam" id="PF07969">
    <property type="entry name" value="Amidohydro_3"/>
    <property type="match status" value="1"/>
</dbReference>
<dbReference type="AlphaFoldDB" id="B8KY07"/>
<sequence length="577" mass="63989">MEATGKTVISGGDIILQDGSEGAAEAVVVEDGRVLASGSARDMNSLAGGGARRYDLEGATLMPGIVDSHPHFLHFAAFEVACVNILDATDHDDIVARIAKKAQETPEGQWIITTPVGEPHYFIRRWYKDLKERRMPDRKVLDRATTRHPVLIQAWAPRTPNIVSFNSLGLREAGISSITPDQVCSVRIEKDDSGVPTGVLRGPVVNYYTEDPFWLQILSKLPPPPNQLWELGALEGQRLAAKLGVTSCYEAHGMDPEHILAYKKVRDSGKSTMRVLTAMEIVNGLFDPHWQPTNEEVIERLATAAALQSTDDDFFRHRGATLARGGPCWPGFLRIHDEMKNPDGHLTRGKTFVTKEIEELVIDYCLKNDLRLNMVQGGYRDQDDFFDSLSSFEGDYDIPSRNWISQHNILITESHCEKLARLNMDITTSVSFVWGKGDMYGERIGESSWRDLVPLKRMVDSGANVACGSDWGPKNIFHHIALAETHEFAASGYRNDTADHKLNRQESLATWTTAPAKIMQWEGIGSLANGCFADMVVVDRNPLTTSNEDLEGTQVLKTVVGGKSVYETSALTKWGQL</sequence>
<dbReference type="EMBL" id="DS999411">
    <property type="protein sequence ID" value="EED35590.1"/>
    <property type="molecule type" value="Genomic_DNA"/>
</dbReference>
<dbReference type="InterPro" id="IPR011059">
    <property type="entry name" value="Metal-dep_hydrolase_composite"/>
</dbReference>